<comment type="similarity">
    <text evidence="1">Belongs to the short-chain dehydrogenases/reductases (SDR) family.</text>
</comment>
<dbReference type="RefSeq" id="WP_074572273.1">
    <property type="nucleotide sequence ID" value="NZ_FNJQ01000015.1"/>
</dbReference>
<dbReference type="Gene3D" id="3.40.50.720">
    <property type="entry name" value="NAD(P)-binding Rossmann-like Domain"/>
    <property type="match status" value="1"/>
</dbReference>
<sequence>MKEVVFDFSGKNFVVVGASSGMGRQVATELIESGANVLIVARNMKRLEEVKALASERVHIACLDVVSSSHEEWDKAFADFAAKVGKLNGGVYTAGITGCTPLKAYDENLAKSMMDISVAGGVKFMQHATRKKYADAGASYVIFSSVAAYEGPKGILFYAAAKGAVHSAVRVMSKEISHRGQRVNSVSPGWIQTEMTTTYLDSVGVDKEEIHTGPLGVGTPQDVSGMVLFLLSNRAKWITGQDFVIDGGYLNAR</sequence>
<dbReference type="Pfam" id="PF13561">
    <property type="entry name" value="adh_short_C2"/>
    <property type="match status" value="1"/>
</dbReference>
<dbReference type="InterPro" id="IPR036291">
    <property type="entry name" value="NAD(P)-bd_dom_sf"/>
</dbReference>
<dbReference type="PRINTS" id="PR00081">
    <property type="entry name" value="GDHRDH"/>
</dbReference>
<reference evidence="2 3" key="1">
    <citation type="submission" date="2016-10" db="EMBL/GenBank/DDBJ databases">
        <authorList>
            <person name="de Groot N.N."/>
        </authorList>
    </citation>
    <scope>NUCLEOTIDE SEQUENCE [LARGE SCALE GENOMIC DNA]</scope>
    <source>
        <strain evidence="2 3">S137</strain>
    </source>
</reference>
<dbReference type="SUPFAM" id="SSF51735">
    <property type="entry name" value="NAD(P)-binding Rossmann-fold domains"/>
    <property type="match status" value="1"/>
</dbReference>
<name>A0A1H0S2S0_SELRU</name>
<evidence type="ECO:0000313" key="3">
    <source>
        <dbReference type="Proteomes" id="UP000182412"/>
    </source>
</evidence>
<dbReference type="Proteomes" id="UP000182412">
    <property type="component" value="Unassembled WGS sequence"/>
</dbReference>
<dbReference type="GO" id="GO:0016616">
    <property type="term" value="F:oxidoreductase activity, acting on the CH-OH group of donors, NAD or NADP as acceptor"/>
    <property type="evidence" value="ECO:0007669"/>
    <property type="project" value="TreeGrafter"/>
</dbReference>
<evidence type="ECO:0000313" key="2">
    <source>
        <dbReference type="EMBL" id="SDP35558.1"/>
    </source>
</evidence>
<dbReference type="OrthoDB" id="9808814at2"/>
<dbReference type="AlphaFoldDB" id="A0A1H0S2S0"/>
<proteinExistence type="inferred from homology"/>
<dbReference type="EMBL" id="FNJQ01000015">
    <property type="protein sequence ID" value="SDP35558.1"/>
    <property type="molecule type" value="Genomic_DNA"/>
</dbReference>
<organism evidence="2 3">
    <name type="scientific">Selenomonas ruminantium</name>
    <dbReference type="NCBI Taxonomy" id="971"/>
    <lineage>
        <taxon>Bacteria</taxon>
        <taxon>Bacillati</taxon>
        <taxon>Bacillota</taxon>
        <taxon>Negativicutes</taxon>
        <taxon>Selenomonadales</taxon>
        <taxon>Selenomonadaceae</taxon>
        <taxon>Selenomonas</taxon>
    </lineage>
</organism>
<protein>
    <submittedName>
        <fullName evidence="2">NAD(P)-dependent dehydrogenase, short-chain alcohol dehydrogenase family</fullName>
    </submittedName>
</protein>
<evidence type="ECO:0000256" key="1">
    <source>
        <dbReference type="ARBA" id="ARBA00006484"/>
    </source>
</evidence>
<dbReference type="CDD" id="cd05233">
    <property type="entry name" value="SDR_c"/>
    <property type="match status" value="1"/>
</dbReference>
<dbReference type="PANTHER" id="PTHR42760">
    <property type="entry name" value="SHORT-CHAIN DEHYDROGENASES/REDUCTASES FAMILY MEMBER"/>
    <property type="match status" value="1"/>
</dbReference>
<dbReference type="InterPro" id="IPR002347">
    <property type="entry name" value="SDR_fam"/>
</dbReference>
<accession>A0A1H0S2S0</accession>
<gene>
    <name evidence="2" type="ORF">SAMN05216366_11519</name>
</gene>